<dbReference type="GO" id="GO:0016829">
    <property type="term" value="F:lyase activity"/>
    <property type="evidence" value="ECO:0007669"/>
    <property type="project" value="UniProtKB-KW"/>
</dbReference>
<protein>
    <submittedName>
        <fullName evidence="5">Exported protein</fullName>
    </submittedName>
</protein>
<dbReference type="SUPFAM" id="SSF48230">
    <property type="entry name" value="Chondroitin AC/alginate lyase"/>
    <property type="match status" value="1"/>
</dbReference>
<keyword evidence="3" id="KW-0812">Transmembrane</keyword>
<feature type="transmembrane region" description="Helical" evidence="3">
    <location>
        <begin position="316"/>
        <end position="340"/>
    </location>
</feature>
<name>A0AB34FK95_9HYPO</name>
<dbReference type="InterPro" id="IPR036047">
    <property type="entry name" value="F-box-like_dom_sf"/>
</dbReference>
<dbReference type="SUPFAM" id="SSF81383">
    <property type="entry name" value="F-box domain"/>
    <property type="match status" value="1"/>
</dbReference>
<dbReference type="Proteomes" id="UP001163105">
    <property type="component" value="Unassembled WGS sequence"/>
</dbReference>
<evidence type="ECO:0000313" key="6">
    <source>
        <dbReference type="Proteomes" id="UP001163105"/>
    </source>
</evidence>
<keyword evidence="3" id="KW-1133">Transmembrane helix</keyword>
<organism evidence="5 6">
    <name type="scientific">Purpureocillium lavendulum</name>
    <dbReference type="NCBI Taxonomy" id="1247861"/>
    <lineage>
        <taxon>Eukaryota</taxon>
        <taxon>Fungi</taxon>
        <taxon>Dikarya</taxon>
        <taxon>Ascomycota</taxon>
        <taxon>Pezizomycotina</taxon>
        <taxon>Sordariomycetes</taxon>
        <taxon>Hypocreomycetidae</taxon>
        <taxon>Hypocreales</taxon>
        <taxon>Ophiocordycipitaceae</taxon>
        <taxon>Purpureocillium</taxon>
    </lineage>
</organism>
<feature type="transmembrane region" description="Helical" evidence="3">
    <location>
        <begin position="278"/>
        <end position="296"/>
    </location>
</feature>
<proteinExistence type="predicted"/>
<dbReference type="InterPro" id="IPR008397">
    <property type="entry name" value="Alginate_lyase_dom"/>
</dbReference>
<dbReference type="PROSITE" id="PS50181">
    <property type="entry name" value="FBOX"/>
    <property type="match status" value="1"/>
</dbReference>
<comment type="caution">
    <text evidence="5">The sequence shown here is derived from an EMBL/GenBank/DDBJ whole genome shotgun (WGS) entry which is preliminary data.</text>
</comment>
<feature type="domain" description="F-box" evidence="4">
    <location>
        <begin position="76"/>
        <end position="125"/>
    </location>
</feature>
<dbReference type="GO" id="GO:0042597">
    <property type="term" value="C:periplasmic space"/>
    <property type="evidence" value="ECO:0007669"/>
    <property type="project" value="InterPro"/>
</dbReference>
<keyword evidence="1" id="KW-0732">Signal</keyword>
<dbReference type="Pfam" id="PF05426">
    <property type="entry name" value="Alginate_lyase"/>
    <property type="match status" value="2"/>
</dbReference>
<reference evidence="5" key="1">
    <citation type="submission" date="2023-01" db="EMBL/GenBank/DDBJ databases">
        <title>The growth and conidiation of Purpureocillium lavendulum are regulated by nitrogen source and histone H3K14 acetylation.</title>
        <authorList>
            <person name="Tang P."/>
            <person name="Han J."/>
            <person name="Zhang C."/>
            <person name="Tang P."/>
            <person name="Qi F."/>
            <person name="Zhang K."/>
            <person name="Liang L."/>
        </authorList>
    </citation>
    <scope>NUCLEOTIDE SEQUENCE</scope>
    <source>
        <strain evidence="5">YMF1.00683</strain>
    </source>
</reference>
<dbReference type="InterPro" id="IPR008929">
    <property type="entry name" value="Chondroitin_lyas"/>
</dbReference>
<evidence type="ECO:0000256" key="1">
    <source>
        <dbReference type="ARBA" id="ARBA00022729"/>
    </source>
</evidence>
<evidence type="ECO:0000313" key="5">
    <source>
        <dbReference type="EMBL" id="KAJ6439484.1"/>
    </source>
</evidence>
<evidence type="ECO:0000256" key="3">
    <source>
        <dbReference type="SAM" id="Phobius"/>
    </source>
</evidence>
<evidence type="ECO:0000259" key="4">
    <source>
        <dbReference type="PROSITE" id="PS50181"/>
    </source>
</evidence>
<keyword evidence="6" id="KW-1185">Reference proteome</keyword>
<dbReference type="AlphaFoldDB" id="A0AB34FK95"/>
<dbReference type="CDD" id="cd09917">
    <property type="entry name" value="F-box_SF"/>
    <property type="match status" value="1"/>
</dbReference>
<evidence type="ECO:0000256" key="2">
    <source>
        <dbReference type="ARBA" id="ARBA00023239"/>
    </source>
</evidence>
<accession>A0AB34FK95</accession>
<dbReference type="Gene3D" id="1.50.10.100">
    <property type="entry name" value="Chondroitin AC/alginate lyase"/>
    <property type="match status" value="2"/>
</dbReference>
<keyword evidence="3" id="KW-0472">Membrane</keyword>
<dbReference type="Pfam" id="PF00646">
    <property type="entry name" value="F-box"/>
    <property type="match status" value="1"/>
</dbReference>
<feature type="transmembrane region" description="Helical" evidence="3">
    <location>
        <begin position="221"/>
        <end position="244"/>
    </location>
</feature>
<gene>
    <name evidence="5" type="ORF">O9K51_07369</name>
</gene>
<dbReference type="InterPro" id="IPR001810">
    <property type="entry name" value="F-box_dom"/>
</dbReference>
<dbReference type="EMBL" id="JAQHRD010000006">
    <property type="protein sequence ID" value="KAJ6439484.1"/>
    <property type="molecule type" value="Genomic_DNA"/>
</dbReference>
<keyword evidence="2" id="KW-0456">Lyase</keyword>
<sequence>MNSIAKPPEEAPGALRRRLRLLFRRNTETRHDDVEMGPVPVPKDDEGRVRIRVFRHASSDAATATSSRARPPRTALEHMMGLPLEMWLEIFQYVNFADMIQLKRTCWSTCSIVSNPLLRMVFGRTMRKHSRRVCRRCMKTDETEATLLLPLHLPRTAHHVLVSECIACVAQRGGFAPDVQWWNGEVRVCMCAYCGWPTPWGSSANVQLHARCVVQYRKRQAWCVGISVAPLWLLGGCVVLIVHSGGMPEATVSLLVLGFWLTMLSPGLHICANNELRLYHFGALLDLICLVSIVLACSRVSKDREYCVKHPKEVALLWASVAVVGLVKTLHFAGNVILIFEYKHWMNLRPHSGWPRRAVAWAAKTTAMLVNPTCVKQVYPGRYLPLWVSRLYEYIEEVLMYDRNHDRDAVAAGDQRLRFPWRPCYRHSPPRRYLYSESKQPLKMQLLHALLPLTAAASAIGRGSHAPDTVVIDGWRLAEAKERLSSRHHHADAELKAALGHLTAQADTWLSQGPWTVTTKTTAPPGGSVHDYASQAPYWWPNPNTTDGCPYIQRDGVRNPEVDRYQDRLAVGRMFNSSYVLSLAWYYTGKEAYARHAGDILRTWFLDPATAMNPNLDHAQIIPCANTGRAIGIIDFSQEYTNVLDAVAVLESGRGAPGWSKADAKAFRAWNKQFLTWLTTSPFGKDEASQSNNHGTFANMQISAVALFITGNGSQPQELARTRSWHYSNFNLGAHLRWELVARKSVLKAAGFVVPAAVDGAAAWPYEDLEFVRYAATDNGRGGSAKLQAPPGGDIFALRPAPQQLDSIVTL</sequence>